<keyword evidence="3" id="KW-0812">Transmembrane</keyword>
<sequence length="266" mass="30133">MPLWLDKTQYTRVANEDAEVANEDAESSSRESLSFRGASSFRQNIGSIRFLWVHGVLGVFWIIAFSSLLYLRSRPHADILSYPDLTSPLYPALSYTDTRFTSGFTPNLSAYQGKPNETNNAHWDALTHPGMVALTEQEHAKLPSKSSLFIDENTQESDPPLYVGAVEVFHQLHCLDMLRMQAYGVLKDWYDVHSPANEHTIPAHLEHCIDYIRQSMMCRPSLDILPFRTDSGGLLRPVFNGTRTCANFDKVRDWAIKRKAGNLSPQ</sequence>
<dbReference type="InterPro" id="IPR021765">
    <property type="entry name" value="UstYa-like"/>
</dbReference>
<dbReference type="GO" id="GO:0043386">
    <property type="term" value="P:mycotoxin biosynthetic process"/>
    <property type="evidence" value="ECO:0007669"/>
    <property type="project" value="InterPro"/>
</dbReference>
<dbReference type="STRING" id="983964.A0A2T3ZV58"/>
<keyword evidence="3" id="KW-1133">Transmembrane helix</keyword>
<gene>
    <name evidence="4" type="ORF">M431DRAFT_10633</name>
</gene>
<dbReference type="Pfam" id="PF11807">
    <property type="entry name" value="UstYa"/>
    <property type="match status" value="1"/>
</dbReference>
<evidence type="ECO:0000256" key="3">
    <source>
        <dbReference type="SAM" id="Phobius"/>
    </source>
</evidence>
<proteinExistence type="inferred from homology"/>
<name>A0A2T3ZV58_TRIHA</name>
<keyword evidence="3" id="KW-0472">Membrane</keyword>
<comment type="pathway">
    <text evidence="1">Mycotoxin biosynthesis.</text>
</comment>
<comment type="similarity">
    <text evidence="2">Belongs to the ustYa family.</text>
</comment>
<evidence type="ECO:0000313" key="4">
    <source>
        <dbReference type="EMBL" id="PTB48678.1"/>
    </source>
</evidence>
<dbReference type="AlphaFoldDB" id="A0A2T3ZV58"/>
<dbReference type="PANTHER" id="PTHR33365">
    <property type="entry name" value="YALI0B05434P"/>
    <property type="match status" value="1"/>
</dbReference>
<evidence type="ECO:0000256" key="2">
    <source>
        <dbReference type="ARBA" id="ARBA00035112"/>
    </source>
</evidence>
<feature type="transmembrane region" description="Helical" evidence="3">
    <location>
        <begin position="50"/>
        <end position="71"/>
    </location>
</feature>
<dbReference type="RefSeq" id="XP_024768355.1">
    <property type="nucleotide sequence ID" value="XM_024911609.1"/>
</dbReference>
<dbReference type="Proteomes" id="UP000241690">
    <property type="component" value="Unassembled WGS sequence"/>
</dbReference>
<dbReference type="EMBL" id="KZ679697">
    <property type="protein sequence ID" value="PTB48678.1"/>
    <property type="molecule type" value="Genomic_DNA"/>
</dbReference>
<evidence type="ECO:0000256" key="1">
    <source>
        <dbReference type="ARBA" id="ARBA00004685"/>
    </source>
</evidence>
<keyword evidence="5" id="KW-1185">Reference proteome</keyword>
<dbReference type="PANTHER" id="PTHR33365:SF4">
    <property type="entry name" value="CYCLOCHLOROTINE BIOSYNTHESIS PROTEIN O"/>
    <property type="match status" value="1"/>
</dbReference>
<accession>A0A2T3ZV58</accession>
<dbReference type="GeneID" id="36620168"/>
<organism evidence="4 5">
    <name type="scientific">Trichoderma harzianum CBS 226.95</name>
    <dbReference type="NCBI Taxonomy" id="983964"/>
    <lineage>
        <taxon>Eukaryota</taxon>
        <taxon>Fungi</taxon>
        <taxon>Dikarya</taxon>
        <taxon>Ascomycota</taxon>
        <taxon>Pezizomycotina</taxon>
        <taxon>Sordariomycetes</taxon>
        <taxon>Hypocreomycetidae</taxon>
        <taxon>Hypocreales</taxon>
        <taxon>Hypocreaceae</taxon>
        <taxon>Trichoderma</taxon>
    </lineage>
</organism>
<evidence type="ECO:0008006" key="6">
    <source>
        <dbReference type="Google" id="ProtNLM"/>
    </source>
</evidence>
<protein>
    <recommendedName>
        <fullName evidence="6">Tat pathway signal sequence</fullName>
    </recommendedName>
</protein>
<evidence type="ECO:0000313" key="5">
    <source>
        <dbReference type="Proteomes" id="UP000241690"/>
    </source>
</evidence>
<reference evidence="4 5" key="1">
    <citation type="submission" date="2016-07" db="EMBL/GenBank/DDBJ databases">
        <title>Multiple horizontal gene transfer events from other fungi enriched the ability of initially mycotrophic Trichoderma (Ascomycota) to feed on dead plant biomass.</title>
        <authorList>
            <consortium name="DOE Joint Genome Institute"/>
            <person name="Aerts A."/>
            <person name="Atanasova L."/>
            <person name="Chenthamara K."/>
            <person name="Zhang J."/>
            <person name="Grujic M."/>
            <person name="Henrissat B."/>
            <person name="Kuo A."/>
            <person name="Salamov A."/>
            <person name="Lipzen A."/>
            <person name="Labutti K."/>
            <person name="Barry K."/>
            <person name="Miao Y."/>
            <person name="Rahimi M.J."/>
            <person name="Shen Q."/>
            <person name="Grigoriev I.V."/>
            <person name="Kubicek C.P."/>
            <person name="Druzhinina I.S."/>
        </authorList>
    </citation>
    <scope>NUCLEOTIDE SEQUENCE [LARGE SCALE GENOMIC DNA]</scope>
    <source>
        <strain evidence="4 5">CBS 226.95</strain>
    </source>
</reference>